<sequence>MRSINYLPATPVIVTGAASGIGRACAESLAQVGRPVAVWDLDAGKAGAVADAVAQEHSVKAIGLAVDVSDLDQISAGVIASREALGPIGGLVHGAGISGVATLEQLTPETWSAVLDINLRALPFIIKAILPDMKSQSGSAVVGIASINATLGNMMNPAYSASKGGVLSMSRALADELAMHGIRINSVSPGQIETPMLMQGLEAVPEVLEAFKRHILLGRLGDSAEVASAVRFLMSSEASYITAAELVVDGGNISSQRQ</sequence>
<name>A0ABT3TI87_9GAMM</name>
<evidence type="ECO:0000259" key="3">
    <source>
        <dbReference type="SMART" id="SM00822"/>
    </source>
</evidence>
<proteinExistence type="inferred from homology"/>
<dbReference type="PRINTS" id="PR00081">
    <property type="entry name" value="GDHRDH"/>
</dbReference>
<accession>A0ABT3TI87</accession>
<dbReference type="Gene3D" id="3.40.50.720">
    <property type="entry name" value="NAD(P)-binding Rossmann-like Domain"/>
    <property type="match status" value="1"/>
</dbReference>
<dbReference type="PROSITE" id="PS00061">
    <property type="entry name" value="ADH_SHORT"/>
    <property type="match status" value="1"/>
</dbReference>
<dbReference type="EMBL" id="SHNN01000002">
    <property type="protein sequence ID" value="MCX2982033.1"/>
    <property type="molecule type" value="Genomic_DNA"/>
</dbReference>
<dbReference type="InterPro" id="IPR036291">
    <property type="entry name" value="NAD(P)-bd_dom_sf"/>
</dbReference>
<keyword evidence="2" id="KW-0560">Oxidoreductase</keyword>
<evidence type="ECO:0000313" key="4">
    <source>
        <dbReference type="EMBL" id="MCX2982033.1"/>
    </source>
</evidence>
<dbReference type="RefSeq" id="WP_279246027.1">
    <property type="nucleotide sequence ID" value="NZ_SHNN01000002.1"/>
</dbReference>
<dbReference type="SMART" id="SM00822">
    <property type="entry name" value="PKS_KR"/>
    <property type="match status" value="1"/>
</dbReference>
<evidence type="ECO:0000256" key="1">
    <source>
        <dbReference type="ARBA" id="ARBA00006484"/>
    </source>
</evidence>
<evidence type="ECO:0000313" key="5">
    <source>
        <dbReference type="Proteomes" id="UP001143362"/>
    </source>
</evidence>
<dbReference type="Pfam" id="PF13561">
    <property type="entry name" value="adh_short_C2"/>
    <property type="match status" value="1"/>
</dbReference>
<dbReference type="InterPro" id="IPR057326">
    <property type="entry name" value="KR_dom"/>
</dbReference>
<comment type="caution">
    <text evidence="4">The sequence shown here is derived from an EMBL/GenBank/DDBJ whole genome shotgun (WGS) entry which is preliminary data.</text>
</comment>
<dbReference type="Proteomes" id="UP001143362">
    <property type="component" value="Unassembled WGS sequence"/>
</dbReference>
<reference evidence="4" key="1">
    <citation type="submission" date="2019-02" db="EMBL/GenBank/DDBJ databases">
        <authorList>
            <person name="Li S.-H."/>
        </authorList>
    </citation>
    <scope>NUCLEOTIDE SEQUENCE</scope>
    <source>
        <strain evidence="4">IMCC14734</strain>
    </source>
</reference>
<comment type="similarity">
    <text evidence="1">Belongs to the short-chain dehydrogenases/reductases (SDR) family.</text>
</comment>
<keyword evidence="5" id="KW-1185">Reference proteome</keyword>
<evidence type="ECO:0000256" key="2">
    <source>
        <dbReference type="ARBA" id="ARBA00023002"/>
    </source>
</evidence>
<organism evidence="4 5">
    <name type="scientific">Candidatus Litorirhabdus singularis</name>
    <dbReference type="NCBI Taxonomy" id="2518993"/>
    <lineage>
        <taxon>Bacteria</taxon>
        <taxon>Pseudomonadati</taxon>
        <taxon>Pseudomonadota</taxon>
        <taxon>Gammaproteobacteria</taxon>
        <taxon>Cellvibrionales</taxon>
        <taxon>Halieaceae</taxon>
        <taxon>Candidatus Litorirhabdus</taxon>
    </lineage>
</organism>
<dbReference type="InterPro" id="IPR002347">
    <property type="entry name" value="SDR_fam"/>
</dbReference>
<dbReference type="PANTHER" id="PTHR42760">
    <property type="entry name" value="SHORT-CHAIN DEHYDROGENASES/REDUCTASES FAMILY MEMBER"/>
    <property type="match status" value="1"/>
</dbReference>
<protein>
    <submittedName>
        <fullName evidence="4">SDR family oxidoreductase</fullName>
    </submittedName>
</protein>
<dbReference type="PRINTS" id="PR00080">
    <property type="entry name" value="SDRFAMILY"/>
</dbReference>
<dbReference type="PANTHER" id="PTHR42760:SF133">
    <property type="entry name" value="3-OXOACYL-[ACYL-CARRIER-PROTEIN] REDUCTASE"/>
    <property type="match status" value="1"/>
</dbReference>
<dbReference type="InterPro" id="IPR020904">
    <property type="entry name" value="Sc_DH/Rdtase_CS"/>
</dbReference>
<dbReference type="SUPFAM" id="SSF51735">
    <property type="entry name" value="NAD(P)-binding Rossmann-fold domains"/>
    <property type="match status" value="1"/>
</dbReference>
<feature type="domain" description="Ketoreductase" evidence="3">
    <location>
        <begin position="10"/>
        <end position="176"/>
    </location>
</feature>
<gene>
    <name evidence="4" type="ORF">EYC98_14310</name>
</gene>